<dbReference type="Proteomes" id="UP000886520">
    <property type="component" value="Chromosome 12"/>
</dbReference>
<evidence type="ECO:0000313" key="3">
    <source>
        <dbReference type="Proteomes" id="UP000886520"/>
    </source>
</evidence>
<proteinExistence type="predicted"/>
<dbReference type="PANTHER" id="PTHR31672">
    <property type="entry name" value="BNACNNG10540D PROTEIN"/>
    <property type="match status" value="1"/>
</dbReference>
<dbReference type="AlphaFoldDB" id="A0A9D4ZEQ9"/>
<gene>
    <name evidence="2" type="ORF">GOP47_0012879</name>
</gene>
<dbReference type="EMBL" id="JABFUD020000012">
    <property type="protein sequence ID" value="KAI5072773.1"/>
    <property type="molecule type" value="Genomic_DNA"/>
</dbReference>
<dbReference type="PANTHER" id="PTHR31672:SF2">
    <property type="entry name" value="F-BOX DOMAIN-CONTAINING PROTEIN"/>
    <property type="match status" value="1"/>
</dbReference>
<sequence length="843" mass="93658">MAVIDVEASSLAVSTVEANTDQDKMGVAESTDGDSPTEDEKRSKLQEVTSGEAIAQYHTVERSKLQEITSNKALAQEKLRISLQDSLKKGGDAPLHELDADSPTEDEVLAQYYTVERSKLQEVTSGEAIAEYHTVERSKLQEITSNKALAQGKLSISKQDALKKGGDAPLHELDADSPTEDEVLAKYYNVERSKLQEVTSGEAIAQYHTVKRSKLQEITSNKALGEEKLRISKQNALKKGGDAPLHELDADSPKEDEAVAQYYTVERSKLQEITSGKAIAQNHTVERSKLQEITSDKALAQEKLRITRQDALKKGEDEIHAPLDELGKQNDGTEPEKIKEHNYQGQKACATEEQKAFGCGRLDIPDSSLKQNATESHYQVFLPEAGKAISTDFTSSSASHLLKGLSTSVLNTQTKTVVHISQQNPIMSAVKCPKDSECLKNGGEMDVQRSAACSCLVTEHPDSGQGGFLPDKVEHSNSNDDDPLLNRLPEELQLRIYFMAIPIIAHAVKLQLVSKKVKEHLGTAVLDKVYSTFEPWYFLYHRGFNLTKAWAYQASAQKWVCIRSLHLRKIPEQVECVCSNHQFMCIVRTIKDQKLEILIRNVLRGEGEVKLPGPPTSAEGFSMLLSAMSSEAVVLIRHQGRGKVQINSLCKGWKCLTSNQVKYTMGFSVVILQDTCYFTMSPESSNLEVPHEVLSFSVSTLRRLNRRIKFPMECCSLYLMKSNDQLFAMATCISPAKKPAISLWTLEGPKENWVQISYAPPAVLRGFQAYNIMSCQAIFGVFFIQLKSTQMIIYSAKDNKWAKTTICPGIGWEPTTAYSGFAFLPALTNVPSVWMHLSTLNRN</sequence>
<name>A0A9D4ZEQ9_ADICA</name>
<evidence type="ECO:0000256" key="1">
    <source>
        <dbReference type="SAM" id="MobiDB-lite"/>
    </source>
</evidence>
<protein>
    <recommendedName>
        <fullName evidence="4">F-box domain-containing protein</fullName>
    </recommendedName>
</protein>
<evidence type="ECO:0008006" key="4">
    <source>
        <dbReference type="Google" id="ProtNLM"/>
    </source>
</evidence>
<organism evidence="2 3">
    <name type="scientific">Adiantum capillus-veneris</name>
    <name type="common">Maidenhair fern</name>
    <dbReference type="NCBI Taxonomy" id="13818"/>
    <lineage>
        <taxon>Eukaryota</taxon>
        <taxon>Viridiplantae</taxon>
        <taxon>Streptophyta</taxon>
        <taxon>Embryophyta</taxon>
        <taxon>Tracheophyta</taxon>
        <taxon>Polypodiopsida</taxon>
        <taxon>Polypodiidae</taxon>
        <taxon>Polypodiales</taxon>
        <taxon>Pteridineae</taxon>
        <taxon>Pteridaceae</taxon>
        <taxon>Vittarioideae</taxon>
        <taxon>Adiantum</taxon>
    </lineage>
</organism>
<comment type="caution">
    <text evidence="2">The sequence shown here is derived from an EMBL/GenBank/DDBJ whole genome shotgun (WGS) entry which is preliminary data.</text>
</comment>
<dbReference type="InterPro" id="IPR050796">
    <property type="entry name" value="SCF_F-box_component"/>
</dbReference>
<accession>A0A9D4ZEQ9</accession>
<keyword evidence="3" id="KW-1185">Reference proteome</keyword>
<evidence type="ECO:0000313" key="2">
    <source>
        <dbReference type="EMBL" id="KAI5072773.1"/>
    </source>
</evidence>
<feature type="region of interest" description="Disordered" evidence="1">
    <location>
        <begin position="15"/>
        <end position="48"/>
    </location>
</feature>
<reference evidence="2" key="1">
    <citation type="submission" date="2021-01" db="EMBL/GenBank/DDBJ databases">
        <title>Adiantum capillus-veneris genome.</title>
        <authorList>
            <person name="Fang Y."/>
            <person name="Liao Q."/>
        </authorList>
    </citation>
    <scope>NUCLEOTIDE SEQUENCE</scope>
    <source>
        <strain evidence="2">H3</strain>
        <tissue evidence="2">Leaf</tissue>
    </source>
</reference>
<dbReference type="OrthoDB" id="10643814at2759"/>